<sequence length="347" mass="39137">MSAPSMKILCRYQYDPLDRLMGVGLLERASTQRFYQGDHLTTELGEQTQRTIIRHEARPLAQQQSTAGVTDTMLLATDQAHSLLQTIEVTNPQQLAYTAYGHHPAESGLSRLLGFNGECPDAITGHYLLGQGRRAFNPVLMRFNSPDQLSPFGEGGINPYAYCGGDPINFYDPTGYMKIFQLVKNSPTNFTFIERPSVIVKNPLHSIQPSPSTIVRSRRSASTSNPIVDATTPIANAQHRSTSILPPEGPRRERYYVSGKKRSPRQEKSYDHNIRLNESARQYDQYMADNPLSEIRPRHDLEANYRNAVALHSTTQTDFSRVIYTRRMAKKNVVSQLIKTGLLIRDK</sequence>
<evidence type="ECO:0000313" key="2">
    <source>
        <dbReference type="Proteomes" id="UP000381093"/>
    </source>
</evidence>
<evidence type="ECO:0000313" key="1">
    <source>
        <dbReference type="EMBL" id="VVN99704.1"/>
    </source>
</evidence>
<proteinExistence type="predicted"/>
<name>A0A5E7CIA0_PSEFL</name>
<protein>
    <recommendedName>
        <fullName evidence="3">RHS repeat-associated core domain-containing protein</fullName>
    </recommendedName>
</protein>
<organism evidence="1 2">
    <name type="scientific">Pseudomonas fluorescens</name>
    <dbReference type="NCBI Taxonomy" id="294"/>
    <lineage>
        <taxon>Bacteria</taxon>
        <taxon>Pseudomonadati</taxon>
        <taxon>Pseudomonadota</taxon>
        <taxon>Gammaproteobacteria</taxon>
        <taxon>Pseudomonadales</taxon>
        <taxon>Pseudomonadaceae</taxon>
        <taxon>Pseudomonas</taxon>
    </lineage>
</organism>
<reference evidence="1 2" key="1">
    <citation type="submission" date="2019-09" db="EMBL/GenBank/DDBJ databases">
        <authorList>
            <person name="Chandra G."/>
            <person name="Truman W A."/>
        </authorList>
    </citation>
    <scope>NUCLEOTIDE SEQUENCE [LARGE SCALE GENOMIC DNA]</scope>
    <source>
        <strain evidence="1">PS710</strain>
    </source>
</reference>
<dbReference type="EMBL" id="CABVHW010000007">
    <property type="protein sequence ID" value="VVN99704.1"/>
    <property type="molecule type" value="Genomic_DNA"/>
</dbReference>
<dbReference type="SUPFAM" id="SSF56399">
    <property type="entry name" value="ADP-ribosylation"/>
    <property type="match status" value="1"/>
</dbReference>
<gene>
    <name evidence="1" type="ORF">PS710_02551</name>
</gene>
<dbReference type="AlphaFoldDB" id="A0A5E7CIA0"/>
<dbReference type="RefSeq" id="WP_150764844.1">
    <property type="nucleotide sequence ID" value="NZ_CABVHW010000007.1"/>
</dbReference>
<dbReference type="Gene3D" id="2.180.10.10">
    <property type="entry name" value="RHS repeat-associated core"/>
    <property type="match status" value="1"/>
</dbReference>
<accession>A0A5E7CIA0</accession>
<dbReference type="Proteomes" id="UP000381093">
    <property type="component" value="Unassembled WGS sequence"/>
</dbReference>
<dbReference type="NCBIfam" id="TIGR03696">
    <property type="entry name" value="Rhs_assc_core"/>
    <property type="match status" value="1"/>
</dbReference>
<dbReference type="InterPro" id="IPR022385">
    <property type="entry name" value="Rhs_assc_core"/>
</dbReference>
<evidence type="ECO:0008006" key="3">
    <source>
        <dbReference type="Google" id="ProtNLM"/>
    </source>
</evidence>